<dbReference type="InterPro" id="IPR003737">
    <property type="entry name" value="GlcNAc_PI_deacetylase-related"/>
</dbReference>
<dbReference type="InterPro" id="IPR009071">
    <property type="entry name" value="HMG_box_dom"/>
</dbReference>
<protein>
    <recommendedName>
        <fullName evidence="3">N-acetylglucosaminylphosphatidylinositol deacetylase</fullName>
        <ecNumber evidence="3">3.5.1.89</ecNumber>
    </recommendedName>
</protein>
<evidence type="ECO:0000313" key="11">
    <source>
        <dbReference type="Proteomes" id="UP001473302"/>
    </source>
</evidence>
<dbReference type="Pfam" id="PF24245">
    <property type="entry name" value="INO80F"/>
    <property type="match status" value="1"/>
</dbReference>
<feature type="DNA-binding region" description="HMG box" evidence="5">
    <location>
        <begin position="345"/>
        <end position="413"/>
    </location>
</feature>
<keyword evidence="11" id="KW-1185">Reference proteome</keyword>
<evidence type="ECO:0000259" key="9">
    <source>
        <dbReference type="PROSITE" id="PS50118"/>
    </source>
</evidence>
<name>A0ABP9YM78_9FUNG</name>
<keyword evidence="5" id="KW-0238">DNA-binding</keyword>
<feature type="coiled-coil region" evidence="6">
    <location>
        <begin position="243"/>
        <end position="284"/>
    </location>
</feature>
<dbReference type="Pfam" id="PF02585">
    <property type="entry name" value="PIG-L"/>
    <property type="match status" value="1"/>
</dbReference>
<feature type="chain" id="PRO_5046455112" description="N-acetylglucosaminylphosphatidylinositol deacetylase" evidence="8">
    <location>
        <begin position="19"/>
        <end position="497"/>
    </location>
</feature>
<dbReference type="PANTHER" id="PTHR12993">
    <property type="entry name" value="N-ACETYLGLUCOSAMINYL-PHOSPHATIDYLINOSITOL DE-N-ACETYLASE-RELATED"/>
    <property type="match status" value="1"/>
</dbReference>
<evidence type="ECO:0000256" key="8">
    <source>
        <dbReference type="SAM" id="SignalP"/>
    </source>
</evidence>
<dbReference type="EMBL" id="BAABUK010000003">
    <property type="protein sequence ID" value="GAA5807955.1"/>
    <property type="molecule type" value="Genomic_DNA"/>
</dbReference>
<dbReference type="Gene3D" id="3.40.50.10320">
    <property type="entry name" value="LmbE-like"/>
    <property type="match status" value="1"/>
</dbReference>
<dbReference type="SUPFAM" id="SSF47095">
    <property type="entry name" value="HMG-box"/>
    <property type="match status" value="1"/>
</dbReference>
<dbReference type="SUPFAM" id="SSF102588">
    <property type="entry name" value="LmbE-like"/>
    <property type="match status" value="1"/>
</dbReference>
<proteinExistence type="inferred from homology"/>
<organism evidence="10 11">
    <name type="scientific">Mucor flavus</name>
    <dbReference type="NCBI Taxonomy" id="439312"/>
    <lineage>
        <taxon>Eukaryota</taxon>
        <taxon>Fungi</taxon>
        <taxon>Fungi incertae sedis</taxon>
        <taxon>Mucoromycota</taxon>
        <taxon>Mucoromycotina</taxon>
        <taxon>Mucoromycetes</taxon>
        <taxon>Mucorales</taxon>
        <taxon>Mucorineae</taxon>
        <taxon>Mucoraceae</taxon>
        <taxon>Mucor</taxon>
    </lineage>
</organism>
<comment type="similarity">
    <text evidence="2">Belongs to the PIGL family.</text>
</comment>
<evidence type="ECO:0000256" key="3">
    <source>
        <dbReference type="ARBA" id="ARBA00012176"/>
    </source>
</evidence>
<evidence type="ECO:0000256" key="5">
    <source>
        <dbReference type="PROSITE-ProRule" id="PRU00267"/>
    </source>
</evidence>
<dbReference type="Proteomes" id="UP001473302">
    <property type="component" value="Unassembled WGS sequence"/>
</dbReference>
<evidence type="ECO:0000256" key="6">
    <source>
        <dbReference type="SAM" id="Coils"/>
    </source>
</evidence>
<dbReference type="PANTHER" id="PTHR12993:SF11">
    <property type="entry name" value="N-ACETYLGLUCOSAMINYL-PHOSPHATIDYLINOSITOL DE-N-ACETYLASE"/>
    <property type="match status" value="1"/>
</dbReference>
<dbReference type="InterPro" id="IPR024078">
    <property type="entry name" value="LmbE-like_dom_sf"/>
</dbReference>
<reference evidence="10 11" key="1">
    <citation type="submission" date="2024-04" db="EMBL/GenBank/DDBJ databases">
        <title>genome sequences of Mucor flavus KT1a and Helicostylum pulchrum KT1b strains isolated from the surface of a dry-aged beef.</title>
        <authorList>
            <person name="Toyotome T."/>
            <person name="Hosono M."/>
            <person name="Torimaru M."/>
            <person name="Fukuda K."/>
            <person name="Mikami N."/>
        </authorList>
    </citation>
    <scope>NUCLEOTIDE SEQUENCE [LARGE SCALE GENOMIC DNA]</scope>
    <source>
        <strain evidence="10 11">KT1a</strain>
    </source>
</reference>
<feature type="region of interest" description="Disordered" evidence="7">
    <location>
        <begin position="432"/>
        <end position="497"/>
    </location>
</feature>
<dbReference type="Pfam" id="PF00505">
    <property type="entry name" value="HMG_box"/>
    <property type="match status" value="1"/>
</dbReference>
<evidence type="ECO:0000256" key="7">
    <source>
        <dbReference type="SAM" id="MobiDB-lite"/>
    </source>
</evidence>
<dbReference type="InterPro" id="IPR036910">
    <property type="entry name" value="HMG_box_dom_sf"/>
</dbReference>
<dbReference type="EC" id="3.5.1.89" evidence="3"/>
<keyword evidence="8" id="KW-0732">Signal</keyword>
<comment type="subcellular location">
    <subcellularLocation>
        <location evidence="1">Nucleus</location>
    </subcellularLocation>
</comment>
<evidence type="ECO:0000256" key="4">
    <source>
        <dbReference type="ARBA" id="ARBA00023242"/>
    </source>
</evidence>
<evidence type="ECO:0000313" key="10">
    <source>
        <dbReference type="EMBL" id="GAA5807955.1"/>
    </source>
</evidence>
<dbReference type="Gene3D" id="1.10.30.10">
    <property type="entry name" value="High mobility group box domain"/>
    <property type="match status" value="1"/>
</dbReference>
<feature type="domain" description="HMG box" evidence="9">
    <location>
        <begin position="345"/>
        <end position="413"/>
    </location>
</feature>
<gene>
    <name evidence="10" type="ORF">MFLAVUS_001335</name>
</gene>
<keyword evidence="4 5" id="KW-0539">Nucleus</keyword>
<dbReference type="PROSITE" id="PS50118">
    <property type="entry name" value="HMG_BOX_2"/>
    <property type="match status" value="1"/>
</dbReference>
<evidence type="ECO:0000256" key="2">
    <source>
        <dbReference type="ARBA" id="ARBA00006066"/>
    </source>
</evidence>
<keyword evidence="6" id="KW-0175">Coiled coil</keyword>
<accession>A0ABP9YM78</accession>
<feature type="compositionally biased region" description="Acidic residues" evidence="7">
    <location>
        <begin position="439"/>
        <end position="466"/>
    </location>
</feature>
<feature type="signal peptide" evidence="8">
    <location>
        <begin position="1"/>
        <end position="18"/>
    </location>
</feature>
<comment type="caution">
    <text evidence="10">The sequence shown here is derived from an EMBL/GenBank/DDBJ whole genome shotgun (WGS) entry which is preliminary data.</text>
</comment>
<evidence type="ECO:0000256" key="1">
    <source>
        <dbReference type="ARBA" id="ARBA00004123"/>
    </source>
</evidence>
<dbReference type="SMART" id="SM00398">
    <property type="entry name" value="HMG"/>
    <property type="match status" value="1"/>
</dbReference>
<sequence>MWTVLLSSTCILSLLTYAYFSIAQFQEILPFSTNNIVIVTAHPDDECMFFGPTITGLRTLTKSRVHVLCLSTGNADGLGSMRKKELVKSCQTLGIQPSHVKAIENPGLQDGMQNKWDSELISETIKEYAVKQKIDTIITFDGHGVSGHVNHISSYNGAKHYVNMNPNIKLYRLVSIPLVRKYIGILDLLLPIRNTDETTFISSPFAYLTTHKAMRQHKSQLVWFRWLYVTFSRYMFVNDLVLDNSGEKKYQDYKKRIREIEEENENISSQLAKARHHIKRLRVERIVLLEEIDDLRQGRSSRIKKSNGAESDSEMSISESVISDVKGVRKNAAATPRKKRDPNAPKGPGNVFFLYCRMERDNIKDEVPNESLGEVTRLLGQKWKALPKEEKQKYYDIYKKEQEEYESAMKSYTAAGGGLEGAAAVEAANKVKQEGKLDESDEEIDMLQDDDDEDIEDLDEEIEQEIEANKNHLHSIVSPPSSIATDPMPETQDHVHI</sequence>
<dbReference type="InterPro" id="IPR056513">
    <property type="entry name" value="INO80F"/>
</dbReference>